<dbReference type="EMBL" id="JAASQI010000007">
    <property type="protein sequence ID" value="NIJ59010.1"/>
    <property type="molecule type" value="Genomic_DNA"/>
</dbReference>
<sequence length="123" mass="13214">MAIPFSPETAIHEQHSRLRGARIVVVSLALCCLPQPAAVAGEAVDGRQLFDEACAACHGPGGQETVRGRARRLDSLSADAVRDYLMAARAIDTPTRPYQRLKKGLSDAEVEALASYVGQFLTH</sequence>
<protein>
    <submittedName>
        <fullName evidence="6">Cytochrome c553</fullName>
    </submittedName>
</protein>
<proteinExistence type="predicted"/>
<feature type="domain" description="Cytochrome c" evidence="5">
    <location>
        <begin position="41"/>
        <end position="121"/>
    </location>
</feature>
<dbReference type="InterPro" id="IPR009056">
    <property type="entry name" value="Cyt_c-like_dom"/>
</dbReference>
<keyword evidence="1 4" id="KW-0349">Heme</keyword>
<dbReference type="SUPFAM" id="SSF46626">
    <property type="entry name" value="Cytochrome c"/>
    <property type="match status" value="1"/>
</dbReference>
<keyword evidence="2 4" id="KW-0479">Metal-binding</keyword>
<dbReference type="Proteomes" id="UP001429580">
    <property type="component" value="Unassembled WGS sequence"/>
</dbReference>
<dbReference type="InterPro" id="IPR036909">
    <property type="entry name" value="Cyt_c-like_dom_sf"/>
</dbReference>
<keyword evidence="3 4" id="KW-0408">Iron</keyword>
<evidence type="ECO:0000313" key="6">
    <source>
        <dbReference type="EMBL" id="NIJ59010.1"/>
    </source>
</evidence>
<comment type="caution">
    <text evidence="6">The sequence shown here is derived from an EMBL/GenBank/DDBJ whole genome shotgun (WGS) entry which is preliminary data.</text>
</comment>
<evidence type="ECO:0000256" key="2">
    <source>
        <dbReference type="ARBA" id="ARBA00022723"/>
    </source>
</evidence>
<name>A0ABX0V441_9HYPH</name>
<evidence type="ECO:0000313" key="7">
    <source>
        <dbReference type="Proteomes" id="UP001429580"/>
    </source>
</evidence>
<keyword evidence="7" id="KW-1185">Reference proteome</keyword>
<dbReference type="Pfam" id="PF00034">
    <property type="entry name" value="Cytochrom_C"/>
    <property type="match status" value="1"/>
</dbReference>
<dbReference type="Gene3D" id="1.10.760.10">
    <property type="entry name" value="Cytochrome c-like domain"/>
    <property type="match status" value="1"/>
</dbReference>
<dbReference type="PROSITE" id="PS51007">
    <property type="entry name" value="CYTC"/>
    <property type="match status" value="1"/>
</dbReference>
<evidence type="ECO:0000259" key="5">
    <source>
        <dbReference type="PROSITE" id="PS51007"/>
    </source>
</evidence>
<organism evidence="6 7">
    <name type="scientific">Pseudochelatococcus lubricantis</name>
    <dbReference type="NCBI Taxonomy" id="1538102"/>
    <lineage>
        <taxon>Bacteria</taxon>
        <taxon>Pseudomonadati</taxon>
        <taxon>Pseudomonadota</taxon>
        <taxon>Alphaproteobacteria</taxon>
        <taxon>Hyphomicrobiales</taxon>
        <taxon>Chelatococcaceae</taxon>
        <taxon>Pseudochelatococcus</taxon>
    </lineage>
</organism>
<evidence type="ECO:0000256" key="4">
    <source>
        <dbReference type="PROSITE-ProRule" id="PRU00433"/>
    </source>
</evidence>
<reference evidence="6 7" key="1">
    <citation type="submission" date="2020-03" db="EMBL/GenBank/DDBJ databases">
        <title>Genomic Encyclopedia of Type Strains, Phase IV (KMG-IV): sequencing the most valuable type-strain genomes for metagenomic binning, comparative biology and taxonomic classification.</title>
        <authorList>
            <person name="Goeker M."/>
        </authorList>
    </citation>
    <scope>NUCLEOTIDE SEQUENCE [LARGE SCALE GENOMIC DNA]</scope>
    <source>
        <strain evidence="6 7">DSM 103870</strain>
    </source>
</reference>
<gene>
    <name evidence="6" type="ORF">FHS82_002865</name>
</gene>
<evidence type="ECO:0000256" key="1">
    <source>
        <dbReference type="ARBA" id="ARBA00022617"/>
    </source>
</evidence>
<accession>A0ABX0V441</accession>
<evidence type="ECO:0000256" key="3">
    <source>
        <dbReference type="ARBA" id="ARBA00023004"/>
    </source>
</evidence>
<dbReference type="RefSeq" id="WP_166953988.1">
    <property type="nucleotide sequence ID" value="NZ_JAASQI010000007.1"/>
</dbReference>